<protein>
    <submittedName>
        <fullName evidence="2">Uncharacterized protein</fullName>
    </submittedName>
</protein>
<gene>
    <name evidence="2" type="ORF">GR167_15650</name>
</gene>
<keyword evidence="1" id="KW-1133">Transmembrane helix</keyword>
<feature type="transmembrane region" description="Helical" evidence="1">
    <location>
        <begin position="72"/>
        <end position="92"/>
    </location>
</feature>
<keyword evidence="1" id="KW-0472">Membrane</keyword>
<dbReference type="EMBL" id="WWEN01000007">
    <property type="protein sequence ID" value="MYM56754.1"/>
    <property type="molecule type" value="Genomic_DNA"/>
</dbReference>
<dbReference type="Proteomes" id="UP000479043">
    <property type="component" value="Unassembled WGS sequence"/>
</dbReference>
<accession>A0A6L8LL93</accession>
<sequence length="145" mass="15490">MNIRRYALIFVGVAVGLGLLSLAVQALFGIDIFNGGMAIIPPMTAAMIEGHRYAMKEKRLPESPEMWRFSRSAALVVLAIAMVATVALSFVVPQMRALMAMRAGGGILMGAVLLQALLALLVTRYFLGLGARSALNAAKKKGKSR</sequence>
<evidence type="ECO:0000313" key="2">
    <source>
        <dbReference type="EMBL" id="MYM56754.1"/>
    </source>
</evidence>
<dbReference type="AlphaFoldDB" id="A0A6L8LL93"/>
<evidence type="ECO:0000256" key="1">
    <source>
        <dbReference type="SAM" id="Phobius"/>
    </source>
</evidence>
<keyword evidence="1" id="KW-0812">Transmembrane</keyword>
<dbReference type="NCBIfam" id="NF038216">
    <property type="entry name" value="ABZJ_00895_fam"/>
    <property type="match status" value="1"/>
</dbReference>
<feature type="transmembrane region" description="Helical" evidence="1">
    <location>
        <begin position="7"/>
        <end position="26"/>
    </location>
</feature>
<name>A0A6L8LL93_9RHOB</name>
<proteinExistence type="predicted"/>
<comment type="caution">
    <text evidence="2">The sequence shown here is derived from an EMBL/GenBank/DDBJ whole genome shotgun (WGS) entry which is preliminary data.</text>
</comment>
<evidence type="ECO:0000313" key="3">
    <source>
        <dbReference type="Proteomes" id="UP000479043"/>
    </source>
</evidence>
<reference evidence="2 3" key="1">
    <citation type="submission" date="2020-01" db="EMBL/GenBank/DDBJ databases">
        <authorList>
            <person name="Chen S."/>
        </authorList>
    </citation>
    <scope>NUCLEOTIDE SEQUENCE [LARGE SCALE GENOMIC DNA]</scope>
    <source>
        <strain evidence="2 3">GS-10</strain>
    </source>
</reference>
<dbReference type="InterPro" id="IPR047730">
    <property type="entry name" value="ABZJ_00895-like"/>
</dbReference>
<keyword evidence="3" id="KW-1185">Reference proteome</keyword>
<dbReference type="RefSeq" id="WP_160974660.1">
    <property type="nucleotide sequence ID" value="NZ_WWEN01000007.1"/>
</dbReference>
<feature type="transmembrane region" description="Helical" evidence="1">
    <location>
        <begin position="104"/>
        <end position="127"/>
    </location>
</feature>
<organism evidence="2 3">
    <name type="scientific">Thalassovita mangrovi</name>
    <dbReference type="NCBI Taxonomy" id="2692236"/>
    <lineage>
        <taxon>Bacteria</taxon>
        <taxon>Pseudomonadati</taxon>
        <taxon>Pseudomonadota</taxon>
        <taxon>Alphaproteobacteria</taxon>
        <taxon>Rhodobacterales</taxon>
        <taxon>Roseobacteraceae</taxon>
        <taxon>Thalassovita</taxon>
    </lineage>
</organism>